<dbReference type="InterPro" id="IPR011990">
    <property type="entry name" value="TPR-like_helical_dom_sf"/>
</dbReference>
<evidence type="ECO:0008006" key="3">
    <source>
        <dbReference type="Google" id="ProtNLM"/>
    </source>
</evidence>
<reference evidence="2" key="1">
    <citation type="submission" date="2019-11" db="EMBL/GenBank/DDBJ databases">
        <authorList>
            <person name="Feng L."/>
        </authorList>
    </citation>
    <scope>NUCLEOTIDE SEQUENCE</scope>
    <source>
        <strain evidence="2">EMassiliensisLFYP7</strain>
    </source>
</reference>
<name>A0A6N3BDU7_9ENTR</name>
<sequence>MTARKLPLALLLTTALSATASHACGPFFPNYLLADRNANLLYMPEGSFALESSRLVAPDPRLPRWRDTSDEKPTPATAQQRLLAEIRARGSLEEAEKMAADLPPAARLYVLGSVAFASHDSRARDYFRQLLALPADQQGEWALKARYSLGRDLMHDYPGRSRLDVFSTSRGNKEELQEAFGLYQQIIDAVRNGADDPEQLALASLGQQGRIKAWQGEWSDATQRYALQAAQGSPTGTLSLGYVASILDHPENAHILQPLLDDPLIQQLLIADFFTHPFTAWSDEDKKIKEYQEAVIATLAQKVNHDFPGSDRLIALAWRNGQYPLAALLLKNAKENGLTSWVRAKMALRDGDVKKATAWYAKAAASFPTDEAWGYQYFNEDIGGEEFVIPACRISAERAILALNRNDYQEAMRLMFKAKENYWADVAWIAERVLTLKELTAFVDKNTRAPQSPLSRDVALSADSRLRALLARRLMRAGQYQKALAYFDVAEERLMAQRYLDVLPKGGPKLDKAQAWWQAALILRDQGMRLTGYEMSPDFALYDGGYSWPYYDNGPENNAAEKSWVSAGERARAGQSQPASDNHFMHYRWQAVKHAENAAGLLPHKSQAYAAVLCNATDWIWAQDPKSVRRLYRIYVKNGAPFPWAENFGRQCPEPDFASLNRDGKK</sequence>
<evidence type="ECO:0000313" key="2">
    <source>
        <dbReference type="EMBL" id="VYT99826.1"/>
    </source>
</evidence>
<proteinExistence type="predicted"/>
<evidence type="ECO:0000256" key="1">
    <source>
        <dbReference type="SAM" id="SignalP"/>
    </source>
</evidence>
<dbReference type="AlphaFoldDB" id="A0A6N3BDU7"/>
<organism evidence="2">
    <name type="scientific">Phytobacter massiliensis</name>
    <dbReference type="NCBI Taxonomy" id="1485952"/>
    <lineage>
        <taxon>Bacteria</taxon>
        <taxon>Pseudomonadati</taxon>
        <taxon>Pseudomonadota</taxon>
        <taxon>Gammaproteobacteria</taxon>
        <taxon>Enterobacterales</taxon>
        <taxon>Enterobacteriaceae</taxon>
        <taxon>Phytobacter</taxon>
    </lineage>
</organism>
<protein>
    <recommendedName>
        <fullName evidence="3">Tetratricopeptide repeat protein</fullName>
    </recommendedName>
</protein>
<feature type="chain" id="PRO_5026738147" description="Tetratricopeptide repeat protein" evidence="1">
    <location>
        <begin position="24"/>
        <end position="666"/>
    </location>
</feature>
<dbReference type="RefSeq" id="WP_156565302.1">
    <property type="nucleotide sequence ID" value="NZ_CACRTZ010000005.1"/>
</dbReference>
<feature type="signal peptide" evidence="1">
    <location>
        <begin position="1"/>
        <end position="23"/>
    </location>
</feature>
<keyword evidence="1" id="KW-0732">Signal</keyword>
<dbReference type="EMBL" id="CACRTZ010000005">
    <property type="protein sequence ID" value="VYT99826.1"/>
    <property type="molecule type" value="Genomic_DNA"/>
</dbReference>
<gene>
    <name evidence="2" type="ORF">EMLFYP7_01150</name>
</gene>
<accession>A0A6N3BDU7</accession>
<dbReference type="Gene3D" id="1.25.40.10">
    <property type="entry name" value="Tetratricopeptide repeat domain"/>
    <property type="match status" value="1"/>
</dbReference>